<dbReference type="Proteomes" id="UP000011200">
    <property type="component" value="Chromosome"/>
</dbReference>
<gene>
    <name evidence="2" type="ORF">D806_007250</name>
</gene>
<dbReference type="AlphaFoldDB" id="A0A2U9PJ17"/>
<feature type="transmembrane region" description="Helical" evidence="1">
    <location>
        <begin position="162"/>
        <end position="182"/>
    </location>
</feature>
<evidence type="ECO:0000313" key="2">
    <source>
        <dbReference type="EMBL" id="AWT51716.1"/>
    </source>
</evidence>
<evidence type="ECO:0000313" key="3">
    <source>
        <dbReference type="Proteomes" id="UP000011200"/>
    </source>
</evidence>
<accession>A0A2U9PJ17</accession>
<feature type="transmembrane region" description="Helical" evidence="1">
    <location>
        <begin position="194"/>
        <end position="212"/>
    </location>
</feature>
<feature type="transmembrane region" description="Helical" evidence="1">
    <location>
        <begin position="120"/>
        <end position="142"/>
    </location>
</feature>
<protein>
    <submittedName>
        <fullName evidence="2">Uncharacterized protein</fullName>
    </submittedName>
</protein>
<evidence type="ECO:0000256" key="1">
    <source>
        <dbReference type="SAM" id="Phobius"/>
    </source>
</evidence>
<name>A0A2U9PJ17_MYCSE</name>
<reference evidence="2 3" key="1">
    <citation type="journal article" date="2013" name="Genome Announc.">
        <title>Draft genome sequence of MKD8, a conjugal recipient Mycobacterium smegmatis strain.</title>
        <authorList>
            <person name="Gray T.A."/>
            <person name="Palumbo M.J."/>
            <person name="Derbyshire K.M."/>
        </authorList>
    </citation>
    <scope>NUCLEOTIDE SEQUENCE [LARGE SCALE GENOMIC DNA]</scope>
    <source>
        <strain evidence="2 3">MKD8</strain>
    </source>
</reference>
<sequence length="287" mass="30564">MALSLGWARSVLRAEVAEIRRSDPDLDPRDIAGFSLPILVRALGILAVGVVPMLVVRNGDRANAELVAIIGSLALVLICAAVVAWLISVVLSGLIVMVLYRTRPGASSHLVMRSLTDSFLRVNGATSALMLLALLAGLLALAFGLPTRSSDELANSVLDDLLTAQVGMLLVALAFAFVIESIRTSADIVNDQSLLLAWPWALLIAASSWVAATTLGPFEVTRMLTILLHEWLPATVDGVPSDQVIAGLVSPSARWWVVFGPLPVITAIWAYQAKRHGGFAALQQHRG</sequence>
<keyword evidence="1" id="KW-1133">Transmembrane helix</keyword>
<dbReference type="RefSeq" id="WP_003892072.1">
    <property type="nucleotide sequence ID" value="NZ_CP027541.1"/>
</dbReference>
<organism evidence="2 3">
    <name type="scientific">Mycolicibacterium smegmatis (strain MKD8)</name>
    <name type="common">Mycobacterium smegmatis</name>
    <dbReference type="NCBI Taxonomy" id="1214915"/>
    <lineage>
        <taxon>Bacteria</taxon>
        <taxon>Bacillati</taxon>
        <taxon>Actinomycetota</taxon>
        <taxon>Actinomycetes</taxon>
        <taxon>Mycobacteriales</taxon>
        <taxon>Mycobacteriaceae</taxon>
        <taxon>Mycolicibacterium</taxon>
    </lineage>
</organism>
<proteinExistence type="predicted"/>
<keyword evidence="1" id="KW-0472">Membrane</keyword>
<keyword evidence="1" id="KW-0812">Transmembrane</keyword>
<reference evidence="3" key="2">
    <citation type="submission" date="2018-03" db="EMBL/GenBank/DDBJ databases">
        <authorList>
            <person name="Derbyshire K."/>
            <person name="Gray T.A."/>
            <person name="Champion M."/>
        </authorList>
    </citation>
    <scope>NUCLEOTIDE SEQUENCE [LARGE SCALE GENOMIC DNA]</scope>
    <source>
        <strain evidence="3">MKD8</strain>
    </source>
</reference>
<feature type="transmembrane region" description="Helical" evidence="1">
    <location>
        <begin position="31"/>
        <end position="55"/>
    </location>
</feature>
<feature type="transmembrane region" description="Helical" evidence="1">
    <location>
        <begin position="253"/>
        <end position="271"/>
    </location>
</feature>
<feature type="transmembrane region" description="Helical" evidence="1">
    <location>
        <begin position="67"/>
        <end position="100"/>
    </location>
</feature>
<dbReference type="EMBL" id="CP027541">
    <property type="protein sequence ID" value="AWT51716.1"/>
    <property type="molecule type" value="Genomic_DNA"/>
</dbReference>